<sequence length="464" mass="50160">MTEEDILRIVETAEDFPTLSTVATHIAQMTSDLQAPVSEVARLISMDVALSTKLLRLVNSSFYGLSGKVSEISQAISILGYRKVGSLALGLAVMESFSRPITAGFDLKLFWERSVCNAVAAGLIAARLRRNLPAEVFTAGLLQDIGCLFLAQYFPAEYGGVVGMSRALNVHPAVAEREVIGLDHAGVGALLARHWRLPPIFEETIREHHFVELDTDVSASPFADTIRVINLSSLVTDACYEEGEKEKVSLLRERAHGLFGIGRKSVETLLERVPKEMEGVASTFDVTVRLKSSYGGPEGPGPARILSKCPRCGAKGTGKFCVECGASLVRWSSRELSRRVLIADDSVATRRALAFVIKKLGYEVVEAANGAEALDLARTHHPGLIILDIMMPVLNGIGALKALRKEPATASTPIVVLTSLTDSATVVEAIEAGANDYIIKPYTANTIVDRVQKYLETPLVFRAS</sequence>
<organism evidence="4 5">
    <name type="scientific">Handelsmanbacteria sp. (strain RIFCSPLOWO2_12_FULL_64_10)</name>
    <dbReference type="NCBI Taxonomy" id="1817868"/>
    <lineage>
        <taxon>Bacteria</taxon>
        <taxon>Candidatus Handelsmaniibacteriota</taxon>
    </lineage>
</organism>
<dbReference type="SMART" id="SM00448">
    <property type="entry name" value="REC"/>
    <property type="match status" value="1"/>
</dbReference>
<dbReference type="EMBL" id="MFKF01000340">
    <property type="protein sequence ID" value="OGG46140.1"/>
    <property type="molecule type" value="Genomic_DNA"/>
</dbReference>
<dbReference type="SUPFAM" id="SSF109604">
    <property type="entry name" value="HD-domain/PDEase-like"/>
    <property type="match status" value="1"/>
</dbReference>
<evidence type="ECO:0000259" key="2">
    <source>
        <dbReference type="PROSITE" id="PS50110"/>
    </source>
</evidence>
<dbReference type="Gene3D" id="1.10.3210.10">
    <property type="entry name" value="Hypothetical protein af1432"/>
    <property type="match status" value="1"/>
</dbReference>
<dbReference type="GO" id="GO:0000160">
    <property type="term" value="P:phosphorelay signal transduction system"/>
    <property type="evidence" value="ECO:0007669"/>
    <property type="project" value="InterPro"/>
</dbReference>
<dbReference type="InterPro" id="IPR052340">
    <property type="entry name" value="RNase_Y/CdgJ"/>
</dbReference>
<name>A0A1F6CAR9_HANXR</name>
<dbReference type="InterPro" id="IPR013976">
    <property type="entry name" value="HDOD"/>
</dbReference>
<evidence type="ECO:0000313" key="4">
    <source>
        <dbReference type="EMBL" id="OGG46140.1"/>
    </source>
</evidence>
<dbReference type="Pfam" id="PF00072">
    <property type="entry name" value="Response_reg"/>
    <property type="match status" value="1"/>
</dbReference>
<dbReference type="SUPFAM" id="SSF52172">
    <property type="entry name" value="CheY-like"/>
    <property type="match status" value="1"/>
</dbReference>
<dbReference type="Proteomes" id="UP000178606">
    <property type="component" value="Unassembled WGS sequence"/>
</dbReference>
<reference evidence="4 5" key="1">
    <citation type="journal article" date="2016" name="Nat. Commun.">
        <title>Thousands of microbial genomes shed light on interconnected biogeochemical processes in an aquifer system.</title>
        <authorList>
            <person name="Anantharaman K."/>
            <person name="Brown C.T."/>
            <person name="Hug L.A."/>
            <person name="Sharon I."/>
            <person name="Castelle C.J."/>
            <person name="Probst A.J."/>
            <person name="Thomas B.C."/>
            <person name="Singh A."/>
            <person name="Wilkins M.J."/>
            <person name="Karaoz U."/>
            <person name="Brodie E.L."/>
            <person name="Williams K.H."/>
            <person name="Hubbard S.S."/>
            <person name="Banfield J.F."/>
        </authorList>
    </citation>
    <scope>NUCLEOTIDE SEQUENCE [LARGE SCALE GENOMIC DNA]</scope>
    <source>
        <strain evidence="5">RIFCSPLOWO2_12_FULL_64_10</strain>
    </source>
</reference>
<dbReference type="InterPro" id="IPR001789">
    <property type="entry name" value="Sig_transdc_resp-reg_receiver"/>
</dbReference>
<accession>A0A1F6CAR9</accession>
<feature type="domain" description="Response regulatory" evidence="2">
    <location>
        <begin position="339"/>
        <end position="455"/>
    </location>
</feature>
<proteinExistence type="predicted"/>
<protein>
    <recommendedName>
        <fullName evidence="6">Response regulatory domain-containing protein</fullName>
    </recommendedName>
</protein>
<keyword evidence="1" id="KW-0597">Phosphoprotein</keyword>
<evidence type="ECO:0000313" key="5">
    <source>
        <dbReference type="Proteomes" id="UP000178606"/>
    </source>
</evidence>
<evidence type="ECO:0000256" key="1">
    <source>
        <dbReference type="PROSITE-ProRule" id="PRU00169"/>
    </source>
</evidence>
<dbReference type="InterPro" id="IPR011006">
    <property type="entry name" value="CheY-like_superfamily"/>
</dbReference>
<feature type="modified residue" description="4-aspartylphosphate" evidence="1">
    <location>
        <position position="388"/>
    </location>
</feature>
<dbReference type="CDD" id="cd00156">
    <property type="entry name" value="REC"/>
    <property type="match status" value="1"/>
</dbReference>
<dbReference type="Gene3D" id="3.40.50.2300">
    <property type="match status" value="1"/>
</dbReference>
<dbReference type="PROSITE" id="PS50110">
    <property type="entry name" value="RESPONSE_REGULATORY"/>
    <property type="match status" value="1"/>
</dbReference>
<dbReference type="PROSITE" id="PS51833">
    <property type="entry name" value="HDOD"/>
    <property type="match status" value="1"/>
</dbReference>
<dbReference type="PANTHER" id="PTHR33525">
    <property type="match status" value="1"/>
</dbReference>
<comment type="caution">
    <text evidence="4">The sequence shown here is derived from an EMBL/GenBank/DDBJ whole genome shotgun (WGS) entry which is preliminary data.</text>
</comment>
<dbReference type="Pfam" id="PF08668">
    <property type="entry name" value="HDOD"/>
    <property type="match status" value="1"/>
</dbReference>
<dbReference type="PANTHER" id="PTHR33525:SF3">
    <property type="entry name" value="RIBONUCLEASE Y"/>
    <property type="match status" value="1"/>
</dbReference>
<dbReference type="AlphaFoldDB" id="A0A1F6CAR9"/>
<evidence type="ECO:0000259" key="3">
    <source>
        <dbReference type="PROSITE" id="PS51833"/>
    </source>
</evidence>
<evidence type="ECO:0008006" key="6">
    <source>
        <dbReference type="Google" id="ProtNLM"/>
    </source>
</evidence>
<gene>
    <name evidence="4" type="ORF">A3F84_06240</name>
</gene>
<feature type="domain" description="HDOD" evidence="3">
    <location>
        <begin position="16"/>
        <end position="211"/>
    </location>
</feature>